<evidence type="ECO:0000313" key="8">
    <source>
        <dbReference type="Proteomes" id="UP001560685"/>
    </source>
</evidence>
<feature type="domain" description="HTH lysR-type" evidence="6">
    <location>
        <begin position="6"/>
        <end position="63"/>
    </location>
</feature>
<name>A0ABV3Z766_9PROT</name>
<keyword evidence="3" id="KW-0238">DNA-binding</keyword>
<sequence>MADLPVTIKQLQYLLAIGELRHFRKAAERCGISQPSLSVQLSNLEESLGIKLVERSRSGVALTPIGREVADRARRVIDESRSIVDLAKDAKHGLSGTIRLGSKPTLGPYLLPHVVATLHKQHKDLRLYVRENSPRELEHELTAGIHDLILAQSPVESTEHVTFELFREPLYLALASDHPLAQQAKEKKALPVAALKGLDMLSLNPLYYLNDQVNALCQEHGAHLLKDYEGTSLDALRLMVGMGMGAAFLPALYVHSEIKARSEIVVIPLKGRRIYRTICLAWRKSAGRARAYNELGHVIRNVVRRKFDDLVVPE</sequence>
<dbReference type="SUPFAM" id="SSF53850">
    <property type="entry name" value="Periplasmic binding protein-like II"/>
    <property type="match status" value="1"/>
</dbReference>
<evidence type="ECO:0000256" key="2">
    <source>
        <dbReference type="ARBA" id="ARBA00023015"/>
    </source>
</evidence>
<dbReference type="PROSITE" id="PS50931">
    <property type="entry name" value="HTH_LYSR"/>
    <property type="match status" value="1"/>
</dbReference>
<comment type="similarity">
    <text evidence="1">Belongs to the LysR transcriptional regulatory family.</text>
</comment>
<keyword evidence="2" id="KW-0805">Transcription regulation</keyword>
<evidence type="ECO:0000256" key="5">
    <source>
        <dbReference type="ARBA" id="ARBA00023163"/>
    </source>
</evidence>
<protein>
    <submittedName>
        <fullName evidence="7">Hydrogen peroxide-inducible genes activator</fullName>
    </submittedName>
</protein>
<dbReference type="CDD" id="cd08411">
    <property type="entry name" value="PBP2_OxyR"/>
    <property type="match status" value="1"/>
</dbReference>
<reference evidence="7 8" key="1">
    <citation type="submission" date="2024-05" db="EMBL/GenBank/DDBJ databases">
        <title>Three bacterial strains, DH-69, EH-24, and ECK-19 isolated from coastal sediments.</title>
        <authorList>
            <person name="Ye Y.-Q."/>
            <person name="Du Z.-J."/>
        </authorList>
    </citation>
    <scope>NUCLEOTIDE SEQUENCE [LARGE SCALE GENOMIC DNA]</scope>
    <source>
        <strain evidence="7 8">ECK-19</strain>
    </source>
</reference>
<dbReference type="Proteomes" id="UP001560685">
    <property type="component" value="Unassembled WGS sequence"/>
</dbReference>
<dbReference type="InterPro" id="IPR036390">
    <property type="entry name" value="WH_DNA-bd_sf"/>
</dbReference>
<organism evidence="7 8">
    <name type="scientific">Hyphococcus lacteus</name>
    <dbReference type="NCBI Taxonomy" id="3143536"/>
    <lineage>
        <taxon>Bacteria</taxon>
        <taxon>Pseudomonadati</taxon>
        <taxon>Pseudomonadota</taxon>
        <taxon>Alphaproteobacteria</taxon>
        <taxon>Parvularculales</taxon>
        <taxon>Parvularculaceae</taxon>
        <taxon>Hyphococcus</taxon>
    </lineage>
</organism>
<dbReference type="RefSeq" id="WP_369314694.1">
    <property type="nucleotide sequence ID" value="NZ_JBEHZE010000002.1"/>
</dbReference>
<dbReference type="Gene3D" id="3.40.190.10">
    <property type="entry name" value="Periplasmic binding protein-like II"/>
    <property type="match status" value="2"/>
</dbReference>
<evidence type="ECO:0000313" key="7">
    <source>
        <dbReference type="EMBL" id="MEX6634650.1"/>
    </source>
</evidence>
<dbReference type="PANTHER" id="PTHR30346:SF26">
    <property type="entry name" value="HYDROGEN PEROXIDE-INDUCIBLE GENES ACTIVATOR"/>
    <property type="match status" value="1"/>
</dbReference>
<evidence type="ECO:0000259" key="6">
    <source>
        <dbReference type="PROSITE" id="PS50931"/>
    </source>
</evidence>
<dbReference type="Pfam" id="PF00126">
    <property type="entry name" value="HTH_1"/>
    <property type="match status" value="1"/>
</dbReference>
<dbReference type="SUPFAM" id="SSF46785">
    <property type="entry name" value="Winged helix' DNA-binding domain"/>
    <property type="match status" value="1"/>
</dbReference>
<evidence type="ECO:0000256" key="4">
    <source>
        <dbReference type="ARBA" id="ARBA00023159"/>
    </source>
</evidence>
<dbReference type="InterPro" id="IPR005119">
    <property type="entry name" value="LysR_subst-bd"/>
</dbReference>
<keyword evidence="4" id="KW-0010">Activator</keyword>
<comment type="caution">
    <text evidence="7">The sequence shown here is derived from an EMBL/GenBank/DDBJ whole genome shotgun (WGS) entry which is preliminary data.</text>
</comment>
<dbReference type="Gene3D" id="1.10.10.10">
    <property type="entry name" value="Winged helix-like DNA-binding domain superfamily/Winged helix DNA-binding domain"/>
    <property type="match status" value="1"/>
</dbReference>
<gene>
    <name evidence="7" type="ORF">ABFZ84_13940</name>
</gene>
<dbReference type="Pfam" id="PF03466">
    <property type="entry name" value="LysR_substrate"/>
    <property type="match status" value="1"/>
</dbReference>
<dbReference type="PRINTS" id="PR00039">
    <property type="entry name" value="HTHLYSR"/>
</dbReference>
<keyword evidence="8" id="KW-1185">Reference proteome</keyword>
<dbReference type="InterPro" id="IPR000847">
    <property type="entry name" value="LysR_HTH_N"/>
</dbReference>
<evidence type="ECO:0000256" key="3">
    <source>
        <dbReference type="ARBA" id="ARBA00023125"/>
    </source>
</evidence>
<dbReference type="PANTHER" id="PTHR30346">
    <property type="entry name" value="TRANSCRIPTIONAL DUAL REGULATOR HCAR-RELATED"/>
    <property type="match status" value="1"/>
</dbReference>
<keyword evidence="5" id="KW-0804">Transcription</keyword>
<dbReference type="EMBL" id="JBEHZE010000002">
    <property type="protein sequence ID" value="MEX6634650.1"/>
    <property type="molecule type" value="Genomic_DNA"/>
</dbReference>
<proteinExistence type="inferred from homology"/>
<accession>A0ABV3Z766</accession>
<dbReference type="InterPro" id="IPR036388">
    <property type="entry name" value="WH-like_DNA-bd_sf"/>
</dbReference>
<evidence type="ECO:0000256" key="1">
    <source>
        <dbReference type="ARBA" id="ARBA00009437"/>
    </source>
</evidence>